<dbReference type="Ensembl" id="ENSSMRT00000013995.1">
    <property type="protein sequence ID" value="ENSSMRP00000012011.1"/>
    <property type="gene ID" value="ENSSMRG00000009408.1"/>
</dbReference>
<dbReference type="Proteomes" id="UP000694421">
    <property type="component" value="Unplaced"/>
</dbReference>
<reference evidence="2" key="2">
    <citation type="submission" date="2025-09" db="UniProtKB">
        <authorList>
            <consortium name="Ensembl"/>
        </authorList>
    </citation>
    <scope>IDENTIFICATION</scope>
</reference>
<dbReference type="AlphaFoldDB" id="A0A8D0BRT9"/>
<sequence>MLLWHRTATPSQTSSEAGEQNDPGSWSCKSELIFLPKANLANTACPTGSGRNKTSLVHCGTLLEHFQAQFLYLGVGKNRMQL</sequence>
<keyword evidence="3" id="KW-1185">Reference proteome</keyword>
<evidence type="ECO:0000256" key="1">
    <source>
        <dbReference type="SAM" id="MobiDB-lite"/>
    </source>
</evidence>
<name>A0A8D0BRT9_SALMN</name>
<accession>A0A8D0BRT9</accession>
<evidence type="ECO:0000313" key="2">
    <source>
        <dbReference type="Ensembl" id="ENSSMRP00000012011.1"/>
    </source>
</evidence>
<reference evidence="2" key="1">
    <citation type="submission" date="2025-08" db="UniProtKB">
        <authorList>
            <consortium name="Ensembl"/>
        </authorList>
    </citation>
    <scope>IDENTIFICATION</scope>
</reference>
<protein>
    <submittedName>
        <fullName evidence="2">Uncharacterized protein</fullName>
    </submittedName>
</protein>
<organism evidence="2 3">
    <name type="scientific">Salvator merianae</name>
    <name type="common">Argentine black and white tegu</name>
    <name type="synonym">Tupinambis merianae</name>
    <dbReference type="NCBI Taxonomy" id="96440"/>
    <lineage>
        <taxon>Eukaryota</taxon>
        <taxon>Metazoa</taxon>
        <taxon>Chordata</taxon>
        <taxon>Craniata</taxon>
        <taxon>Vertebrata</taxon>
        <taxon>Euteleostomi</taxon>
        <taxon>Lepidosauria</taxon>
        <taxon>Squamata</taxon>
        <taxon>Bifurcata</taxon>
        <taxon>Unidentata</taxon>
        <taxon>Episquamata</taxon>
        <taxon>Laterata</taxon>
        <taxon>Teiioidea</taxon>
        <taxon>Teiidae</taxon>
        <taxon>Salvator</taxon>
    </lineage>
</organism>
<proteinExistence type="predicted"/>
<feature type="region of interest" description="Disordered" evidence="1">
    <location>
        <begin position="1"/>
        <end position="25"/>
    </location>
</feature>
<feature type="compositionally biased region" description="Polar residues" evidence="1">
    <location>
        <begin position="8"/>
        <end position="25"/>
    </location>
</feature>
<evidence type="ECO:0000313" key="3">
    <source>
        <dbReference type="Proteomes" id="UP000694421"/>
    </source>
</evidence>